<dbReference type="EMBL" id="KQ434954">
    <property type="protein sequence ID" value="KZC12621.1"/>
    <property type="molecule type" value="Genomic_DNA"/>
</dbReference>
<gene>
    <name evidence="1" type="ORF">WN55_03374</name>
</gene>
<keyword evidence="2" id="KW-1185">Reference proteome</keyword>
<accession>A0A154PL68</accession>
<dbReference type="AlphaFoldDB" id="A0A154PL68"/>
<proteinExistence type="predicted"/>
<name>A0A154PL68_DUFNO</name>
<protein>
    <submittedName>
        <fullName evidence="1">Uncharacterized protein</fullName>
    </submittedName>
</protein>
<reference evidence="1 2" key="1">
    <citation type="submission" date="2015-07" db="EMBL/GenBank/DDBJ databases">
        <title>The genome of Dufourea novaeangliae.</title>
        <authorList>
            <person name="Pan H."/>
            <person name="Kapheim K."/>
        </authorList>
    </citation>
    <scope>NUCLEOTIDE SEQUENCE [LARGE SCALE GENOMIC DNA]</scope>
    <source>
        <strain evidence="1">0120121106</strain>
        <tissue evidence="1">Whole body</tissue>
    </source>
</reference>
<sequence>MIAITPATYQYYILFFFPRCWSDLSQLPLEKTNQVHSVSVRHNPPTLYLFGSQLIASETRSRDFDLFIHTLYTYISLHLLYISTKAYSFYSSSTEKGSKFV</sequence>
<evidence type="ECO:0000313" key="1">
    <source>
        <dbReference type="EMBL" id="KZC12621.1"/>
    </source>
</evidence>
<organism evidence="1 2">
    <name type="scientific">Dufourea novaeangliae</name>
    <name type="common">Sweat bee</name>
    <dbReference type="NCBI Taxonomy" id="178035"/>
    <lineage>
        <taxon>Eukaryota</taxon>
        <taxon>Metazoa</taxon>
        <taxon>Ecdysozoa</taxon>
        <taxon>Arthropoda</taxon>
        <taxon>Hexapoda</taxon>
        <taxon>Insecta</taxon>
        <taxon>Pterygota</taxon>
        <taxon>Neoptera</taxon>
        <taxon>Endopterygota</taxon>
        <taxon>Hymenoptera</taxon>
        <taxon>Apocrita</taxon>
        <taxon>Aculeata</taxon>
        <taxon>Apoidea</taxon>
        <taxon>Anthophila</taxon>
        <taxon>Halictidae</taxon>
        <taxon>Rophitinae</taxon>
        <taxon>Dufourea</taxon>
    </lineage>
</organism>
<dbReference type="Proteomes" id="UP000076502">
    <property type="component" value="Unassembled WGS sequence"/>
</dbReference>
<evidence type="ECO:0000313" key="2">
    <source>
        <dbReference type="Proteomes" id="UP000076502"/>
    </source>
</evidence>